<organism evidence="10 11">
    <name type="scientific">Dictyostelium purpureum</name>
    <name type="common">Slime mold</name>
    <dbReference type="NCBI Taxonomy" id="5786"/>
    <lineage>
        <taxon>Eukaryota</taxon>
        <taxon>Amoebozoa</taxon>
        <taxon>Evosea</taxon>
        <taxon>Eumycetozoa</taxon>
        <taxon>Dictyostelia</taxon>
        <taxon>Dictyosteliales</taxon>
        <taxon>Dictyosteliaceae</taxon>
        <taxon>Dictyostelium</taxon>
    </lineage>
</organism>
<dbReference type="STRING" id="5786.F0ZWS9"/>
<dbReference type="GO" id="GO:0061630">
    <property type="term" value="F:ubiquitin protein ligase activity"/>
    <property type="evidence" value="ECO:0000318"/>
    <property type="project" value="GO_Central"/>
</dbReference>
<keyword evidence="3" id="KW-0808">Transferase</keyword>
<dbReference type="Proteomes" id="UP000001064">
    <property type="component" value="Unassembled WGS sequence"/>
</dbReference>
<evidence type="ECO:0000313" key="11">
    <source>
        <dbReference type="Proteomes" id="UP000001064"/>
    </source>
</evidence>
<dbReference type="InParanoid" id="F0ZWS9"/>
<dbReference type="InterPro" id="IPR001841">
    <property type="entry name" value="Znf_RING"/>
</dbReference>
<protein>
    <recommendedName>
        <fullName evidence="2">RING-type E3 ubiquitin transferase</fullName>
        <ecNumber evidence="2">2.3.2.27</ecNumber>
    </recommendedName>
</protein>
<evidence type="ECO:0000256" key="7">
    <source>
        <dbReference type="ARBA" id="ARBA00022833"/>
    </source>
</evidence>
<proteinExistence type="predicted"/>
<evidence type="ECO:0000256" key="2">
    <source>
        <dbReference type="ARBA" id="ARBA00012483"/>
    </source>
</evidence>
<comment type="catalytic activity">
    <reaction evidence="1">
        <text>S-ubiquitinyl-[E2 ubiquitin-conjugating enzyme]-L-cysteine + [acceptor protein]-L-lysine = [E2 ubiquitin-conjugating enzyme]-L-cysteine + N(6)-ubiquitinyl-[acceptor protein]-L-lysine.</text>
        <dbReference type="EC" id="2.3.2.27"/>
    </reaction>
</comment>
<evidence type="ECO:0000256" key="4">
    <source>
        <dbReference type="ARBA" id="ARBA00022723"/>
    </source>
</evidence>
<dbReference type="VEuPathDB" id="AmoebaDB:DICPUDRAFT_24826"/>
<gene>
    <name evidence="10" type="ORF">DICPUDRAFT_24826</name>
</gene>
<dbReference type="KEGG" id="dpp:DICPUDRAFT_24826"/>
<dbReference type="PANTHER" id="PTHR15710:SF243">
    <property type="entry name" value="E3 UBIQUITIN-PROTEIN LIGASE PRAJA-2 ISOFORM X1"/>
    <property type="match status" value="1"/>
</dbReference>
<dbReference type="OMA" id="AGEEDCM"/>
<dbReference type="PROSITE" id="PS50089">
    <property type="entry name" value="ZF_RING_2"/>
    <property type="match status" value="1"/>
</dbReference>
<dbReference type="SMART" id="SM00184">
    <property type="entry name" value="RING"/>
    <property type="match status" value="1"/>
</dbReference>
<evidence type="ECO:0000256" key="5">
    <source>
        <dbReference type="ARBA" id="ARBA00022771"/>
    </source>
</evidence>
<evidence type="ECO:0000256" key="6">
    <source>
        <dbReference type="ARBA" id="ARBA00022786"/>
    </source>
</evidence>
<dbReference type="Pfam" id="PF13639">
    <property type="entry name" value="zf-RING_2"/>
    <property type="match status" value="1"/>
</dbReference>
<dbReference type="EC" id="2.3.2.27" evidence="2"/>
<name>F0ZWS9_DICPU</name>
<keyword evidence="7" id="KW-0862">Zinc</keyword>
<feature type="non-terminal residue" evidence="10">
    <location>
        <position position="78"/>
    </location>
</feature>
<dbReference type="GeneID" id="10505615"/>
<evidence type="ECO:0000259" key="9">
    <source>
        <dbReference type="PROSITE" id="PS50089"/>
    </source>
</evidence>
<dbReference type="GO" id="GO:0008270">
    <property type="term" value="F:zinc ion binding"/>
    <property type="evidence" value="ECO:0007669"/>
    <property type="project" value="UniProtKB-KW"/>
</dbReference>
<evidence type="ECO:0000313" key="10">
    <source>
        <dbReference type="EMBL" id="EGC31615.1"/>
    </source>
</evidence>
<keyword evidence="4" id="KW-0479">Metal-binding</keyword>
<dbReference type="AlphaFoldDB" id="F0ZWS9"/>
<dbReference type="PANTHER" id="PTHR15710">
    <property type="entry name" value="E3 UBIQUITIN-PROTEIN LIGASE PRAJA"/>
    <property type="match status" value="1"/>
</dbReference>
<dbReference type="EMBL" id="GL871242">
    <property type="protein sequence ID" value="EGC31615.1"/>
    <property type="molecule type" value="Genomic_DNA"/>
</dbReference>
<keyword evidence="11" id="KW-1185">Reference proteome</keyword>
<dbReference type="InterPro" id="IPR013083">
    <property type="entry name" value="Znf_RING/FYVE/PHD"/>
</dbReference>
<dbReference type="GO" id="GO:0005737">
    <property type="term" value="C:cytoplasm"/>
    <property type="evidence" value="ECO:0000318"/>
    <property type="project" value="GO_Central"/>
</dbReference>
<feature type="non-terminal residue" evidence="10">
    <location>
        <position position="1"/>
    </location>
</feature>
<evidence type="ECO:0000256" key="3">
    <source>
        <dbReference type="ARBA" id="ARBA00022679"/>
    </source>
</evidence>
<sequence length="78" mass="9161">PPAAKSEIEKLKRDKADQTMVDQKIDCAVCKDEFKWGDDFIELPCEHKYHPDCIMPWLEQHNSCPVCRFELKTDDTSY</sequence>
<dbReference type="RefSeq" id="XP_003291873.1">
    <property type="nucleotide sequence ID" value="XM_003291825.1"/>
</dbReference>
<keyword evidence="6" id="KW-0833">Ubl conjugation pathway</keyword>
<dbReference type="FunFam" id="3.30.40.10:FF:000127">
    <property type="entry name" value="E3 ubiquitin-protein ligase RNF181"/>
    <property type="match status" value="1"/>
</dbReference>
<dbReference type="Gene3D" id="3.30.40.10">
    <property type="entry name" value="Zinc/RING finger domain, C3HC4 (zinc finger)"/>
    <property type="match status" value="1"/>
</dbReference>
<dbReference type="SUPFAM" id="SSF57850">
    <property type="entry name" value="RING/U-box"/>
    <property type="match status" value="1"/>
</dbReference>
<accession>F0ZWS9</accession>
<dbReference type="OrthoDB" id="8062037at2759"/>
<reference evidence="11" key="1">
    <citation type="journal article" date="2011" name="Genome Biol.">
        <title>Comparative genomics of the social amoebae Dictyostelium discoideum and Dictyostelium purpureum.</title>
        <authorList>
            <consortium name="US DOE Joint Genome Institute (JGI-PGF)"/>
            <person name="Sucgang R."/>
            <person name="Kuo A."/>
            <person name="Tian X."/>
            <person name="Salerno W."/>
            <person name="Parikh A."/>
            <person name="Feasley C.L."/>
            <person name="Dalin E."/>
            <person name="Tu H."/>
            <person name="Huang E."/>
            <person name="Barry K."/>
            <person name="Lindquist E."/>
            <person name="Shapiro H."/>
            <person name="Bruce D."/>
            <person name="Schmutz J."/>
            <person name="Salamov A."/>
            <person name="Fey P."/>
            <person name="Gaudet P."/>
            <person name="Anjard C."/>
            <person name="Babu M.M."/>
            <person name="Basu S."/>
            <person name="Bushmanova Y."/>
            <person name="van der Wel H."/>
            <person name="Katoh-Kurasawa M."/>
            <person name="Dinh C."/>
            <person name="Coutinho P.M."/>
            <person name="Saito T."/>
            <person name="Elias M."/>
            <person name="Schaap P."/>
            <person name="Kay R.R."/>
            <person name="Henrissat B."/>
            <person name="Eichinger L."/>
            <person name="Rivero F."/>
            <person name="Putnam N.H."/>
            <person name="West C.M."/>
            <person name="Loomis W.F."/>
            <person name="Chisholm R.L."/>
            <person name="Shaulsky G."/>
            <person name="Strassmann J.E."/>
            <person name="Queller D.C."/>
            <person name="Kuspa A."/>
            <person name="Grigoriev I.V."/>
        </authorList>
    </citation>
    <scope>NUCLEOTIDE SEQUENCE [LARGE SCALE GENOMIC DNA]</scope>
    <source>
        <strain evidence="11">QSDP1</strain>
    </source>
</reference>
<evidence type="ECO:0000256" key="1">
    <source>
        <dbReference type="ARBA" id="ARBA00000900"/>
    </source>
</evidence>
<keyword evidence="5 8" id="KW-0863">Zinc-finger</keyword>
<dbReference type="eggNOG" id="KOG0800">
    <property type="taxonomic scope" value="Eukaryota"/>
</dbReference>
<evidence type="ECO:0000256" key="8">
    <source>
        <dbReference type="PROSITE-ProRule" id="PRU00175"/>
    </source>
</evidence>
<dbReference type="GO" id="GO:0016567">
    <property type="term" value="P:protein ubiquitination"/>
    <property type="evidence" value="ECO:0000318"/>
    <property type="project" value="GO_Central"/>
</dbReference>
<feature type="domain" description="RING-type" evidence="9">
    <location>
        <begin position="27"/>
        <end position="68"/>
    </location>
</feature>